<dbReference type="InterPro" id="IPR025943">
    <property type="entry name" value="Sigma_54_int_dom_ATP-bd_2"/>
</dbReference>
<dbReference type="InterPro" id="IPR035965">
    <property type="entry name" value="PAS-like_dom_sf"/>
</dbReference>
<dbReference type="InterPro" id="IPR002078">
    <property type="entry name" value="Sigma_54_int"/>
</dbReference>
<dbReference type="NCBIfam" id="TIGR00229">
    <property type="entry name" value="sensory_box"/>
    <property type="match status" value="1"/>
</dbReference>
<dbReference type="Pfam" id="PF00989">
    <property type="entry name" value="PAS"/>
    <property type="match status" value="1"/>
</dbReference>
<dbReference type="InterPro" id="IPR027417">
    <property type="entry name" value="P-loop_NTPase"/>
</dbReference>
<dbReference type="PROSITE" id="PS00676">
    <property type="entry name" value="SIGMA54_INTERACT_2"/>
    <property type="match status" value="1"/>
</dbReference>
<dbReference type="PRINTS" id="PR01590">
    <property type="entry name" value="HTHFIS"/>
</dbReference>
<dbReference type="GO" id="GO:0043565">
    <property type="term" value="F:sequence-specific DNA binding"/>
    <property type="evidence" value="ECO:0007669"/>
    <property type="project" value="InterPro"/>
</dbReference>
<evidence type="ECO:0000256" key="2">
    <source>
        <dbReference type="ARBA" id="ARBA00022840"/>
    </source>
</evidence>
<keyword evidence="2" id="KW-0067">ATP-binding</keyword>
<evidence type="ECO:0000256" key="5">
    <source>
        <dbReference type="ARBA" id="ARBA00023163"/>
    </source>
</evidence>
<keyword evidence="1" id="KW-0547">Nucleotide-binding</keyword>
<feature type="domain" description="PAS" evidence="7">
    <location>
        <begin position="44"/>
        <end position="102"/>
    </location>
</feature>
<dbReference type="Pfam" id="PF02954">
    <property type="entry name" value="HTH_8"/>
    <property type="match status" value="1"/>
</dbReference>
<dbReference type="PANTHER" id="PTHR32071:SF74">
    <property type="entry name" value="TRANSCRIPTIONAL ACTIVATOR ROCR"/>
    <property type="match status" value="1"/>
</dbReference>
<gene>
    <name evidence="8" type="ORF">B4098_1741</name>
</gene>
<dbReference type="FunFam" id="3.40.50.300:FF:000006">
    <property type="entry name" value="DNA-binding transcriptional regulator NtrC"/>
    <property type="match status" value="1"/>
</dbReference>
<evidence type="ECO:0000259" key="7">
    <source>
        <dbReference type="PROSITE" id="PS50112"/>
    </source>
</evidence>
<dbReference type="SUPFAM" id="SSF46689">
    <property type="entry name" value="Homeodomain-like"/>
    <property type="match status" value="1"/>
</dbReference>
<keyword evidence="4" id="KW-0238">DNA-binding</keyword>
<dbReference type="PROSITE" id="PS00688">
    <property type="entry name" value="SIGMA54_INTERACT_3"/>
    <property type="match status" value="1"/>
</dbReference>
<dbReference type="InterPro" id="IPR058031">
    <property type="entry name" value="AAA_lid_NorR"/>
</dbReference>
<keyword evidence="3" id="KW-0805">Transcription regulation</keyword>
<organism evidence="8 9">
    <name type="scientific">Heyndrickxia coagulans</name>
    <name type="common">Weizmannia coagulans</name>
    <dbReference type="NCBI Taxonomy" id="1398"/>
    <lineage>
        <taxon>Bacteria</taxon>
        <taxon>Bacillati</taxon>
        <taxon>Bacillota</taxon>
        <taxon>Bacilli</taxon>
        <taxon>Bacillales</taxon>
        <taxon>Bacillaceae</taxon>
        <taxon>Heyndrickxia</taxon>
    </lineage>
</organism>
<evidence type="ECO:0000259" key="6">
    <source>
        <dbReference type="PROSITE" id="PS50045"/>
    </source>
</evidence>
<dbReference type="GO" id="GO:0005524">
    <property type="term" value="F:ATP binding"/>
    <property type="evidence" value="ECO:0007669"/>
    <property type="project" value="UniProtKB-KW"/>
</dbReference>
<dbReference type="InterPro" id="IPR013767">
    <property type="entry name" value="PAS_fold"/>
</dbReference>
<dbReference type="PANTHER" id="PTHR32071">
    <property type="entry name" value="TRANSCRIPTIONAL REGULATORY PROTEIN"/>
    <property type="match status" value="1"/>
</dbReference>
<dbReference type="InterPro" id="IPR025662">
    <property type="entry name" value="Sigma_54_int_dom_ATP-bd_1"/>
</dbReference>
<comment type="caution">
    <text evidence="8">The sequence shown here is derived from an EMBL/GenBank/DDBJ whole genome shotgun (WGS) entry which is preliminary data.</text>
</comment>
<evidence type="ECO:0000256" key="4">
    <source>
        <dbReference type="ARBA" id="ARBA00023125"/>
    </source>
</evidence>
<dbReference type="PATRIC" id="fig|1398.26.peg.514"/>
<dbReference type="Pfam" id="PF25601">
    <property type="entry name" value="AAA_lid_14"/>
    <property type="match status" value="1"/>
</dbReference>
<keyword evidence="5" id="KW-0804">Transcription</keyword>
<feature type="domain" description="Sigma-54 factor interaction" evidence="6">
    <location>
        <begin position="177"/>
        <end position="405"/>
    </location>
</feature>
<evidence type="ECO:0008006" key="10">
    <source>
        <dbReference type="Google" id="ProtNLM"/>
    </source>
</evidence>
<dbReference type="InterPro" id="IPR003593">
    <property type="entry name" value="AAA+_ATPase"/>
</dbReference>
<dbReference type="SUPFAM" id="SSF52540">
    <property type="entry name" value="P-loop containing nucleoside triphosphate hydrolases"/>
    <property type="match status" value="1"/>
</dbReference>
<dbReference type="Gene3D" id="1.10.10.60">
    <property type="entry name" value="Homeodomain-like"/>
    <property type="match status" value="1"/>
</dbReference>
<dbReference type="EMBL" id="LQYG01000079">
    <property type="protein sequence ID" value="KYC60979.1"/>
    <property type="molecule type" value="Genomic_DNA"/>
</dbReference>
<dbReference type="PROSITE" id="PS00675">
    <property type="entry name" value="SIGMA54_INTERACT_1"/>
    <property type="match status" value="1"/>
</dbReference>
<reference evidence="8 9" key="1">
    <citation type="submission" date="2016-01" db="EMBL/GenBank/DDBJ databases">
        <title>Genome Sequences of Twelve Sporeforming Bacillus Species Isolated from Foods.</title>
        <authorList>
            <person name="Berendsen E.M."/>
            <person name="Wells-Bennik M.H."/>
            <person name="Krawcyk A.O."/>
            <person name="De Jong A."/>
            <person name="Holsappel S."/>
            <person name="Eijlander R.T."/>
            <person name="Kuipers O.P."/>
        </authorList>
    </citation>
    <scope>NUCLEOTIDE SEQUENCE [LARGE SCALE GENOMIC DNA]</scope>
    <source>
        <strain evidence="8 9">B4098</strain>
    </source>
</reference>
<name>A0A150JUM9_HEYCO</name>
<dbReference type="SMART" id="SM00382">
    <property type="entry name" value="AAA"/>
    <property type="match status" value="1"/>
</dbReference>
<dbReference type="Proteomes" id="UP000075288">
    <property type="component" value="Unassembled WGS sequence"/>
</dbReference>
<dbReference type="SUPFAM" id="SSF55785">
    <property type="entry name" value="PYP-like sensor domain (PAS domain)"/>
    <property type="match status" value="1"/>
</dbReference>
<evidence type="ECO:0000256" key="1">
    <source>
        <dbReference type="ARBA" id="ARBA00022741"/>
    </source>
</evidence>
<dbReference type="Gene3D" id="3.40.50.300">
    <property type="entry name" value="P-loop containing nucleotide triphosphate hydrolases"/>
    <property type="match status" value="1"/>
</dbReference>
<protein>
    <recommendedName>
        <fullName evidence="10">Arginine utilization regulatory protein</fullName>
    </recommendedName>
</protein>
<dbReference type="CDD" id="cd00009">
    <property type="entry name" value="AAA"/>
    <property type="match status" value="1"/>
</dbReference>
<dbReference type="InterPro" id="IPR002197">
    <property type="entry name" value="HTH_Fis"/>
</dbReference>
<sequence length="484" mass="55556">MKKRPSCGFFSENAKKFLHKAAKYFKIFIIEGGGRNMEETKDVLLALYETMMNLIDAGIHAVDEEGRTMIYNQKMRDIEGMDSREVLHKKLEDVFRFRSSEESTLLKALKTGEESHLVKQTYFNNKGREITSVNHTYPFYYKGKLMGAVEIAEDITKIERLIRRNHEPHTGYTFHHIIGKSKAVSEVIEFARRAARTSSYVLIIGETGTGKELFAQSIHYESERSRGPFITQNCAALPDNLIESILFGTKKGAFTGAVDRAGLFEQADGGTLLLDEINALNIHLQAKLLRVLQEKKVKRIGGTQEKPVDVRVIATMNETPYEAIANHRLRKDLYYRLGVVTLLIPPLRDRLEDLPLLTRHFIQKYNTLFQMNVRGITPEVLTFFRSYRWPGNIRELEHIIEAAMNVMLDEDMIELRHLPMQYRQSGHYTPAAEKSPLLKDRLLEYEKQCILEALEANGSNISKAAEQLGLSRQSLQYRMKRLGI</sequence>
<accession>A0A150JUM9</accession>
<dbReference type="InterPro" id="IPR000014">
    <property type="entry name" value="PAS"/>
</dbReference>
<dbReference type="GO" id="GO:0006355">
    <property type="term" value="P:regulation of DNA-templated transcription"/>
    <property type="evidence" value="ECO:0007669"/>
    <property type="project" value="InterPro"/>
</dbReference>
<evidence type="ECO:0000313" key="9">
    <source>
        <dbReference type="Proteomes" id="UP000075288"/>
    </source>
</evidence>
<dbReference type="Pfam" id="PF00158">
    <property type="entry name" value="Sigma54_activat"/>
    <property type="match status" value="1"/>
</dbReference>
<evidence type="ECO:0000256" key="3">
    <source>
        <dbReference type="ARBA" id="ARBA00023015"/>
    </source>
</evidence>
<dbReference type="Gene3D" id="3.30.450.20">
    <property type="entry name" value="PAS domain"/>
    <property type="match status" value="1"/>
</dbReference>
<dbReference type="PROSITE" id="PS50112">
    <property type="entry name" value="PAS"/>
    <property type="match status" value="1"/>
</dbReference>
<proteinExistence type="predicted"/>
<evidence type="ECO:0000313" key="8">
    <source>
        <dbReference type="EMBL" id="KYC60979.1"/>
    </source>
</evidence>
<dbReference type="InterPro" id="IPR025944">
    <property type="entry name" value="Sigma_54_int_dom_CS"/>
</dbReference>
<dbReference type="AlphaFoldDB" id="A0A150JUM9"/>
<dbReference type="InterPro" id="IPR009057">
    <property type="entry name" value="Homeodomain-like_sf"/>
</dbReference>
<dbReference type="Gene3D" id="1.10.8.60">
    <property type="match status" value="1"/>
</dbReference>
<dbReference type="PROSITE" id="PS50045">
    <property type="entry name" value="SIGMA54_INTERACT_4"/>
    <property type="match status" value="1"/>
</dbReference>